<keyword evidence="3" id="KW-0012">Acyltransferase</keyword>
<dbReference type="InterPro" id="IPR002656">
    <property type="entry name" value="Acyl_transf_3_dom"/>
</dbReference>
<dbReference type="AlphaFoldDB" id="A0A380WM72"/>
<dbReference type="EMBL" id="UFSM01000001">
    <property type="protein sequence ID" value="SUU89422.1"/>
    <property type="molecule type" value="Genomic_DNA"/>
</dbReference>
<dbReference type="RefSeq" id="WP_115731595.1">
    <property type="nucleotide sequence ID" value="NZ_BAAAVY010000002.1"/>
</dbReference>
<keyword evidence="1" id="KW-0812">Transmembrane</keyword>
<feature type="transmembrane region" description="Helical" evidence="1">
    <location>
        <begin position="188"/>
        <end position="211"/>
    </location>
</feature>
<dbReference type="GO" id="GO:0016747">
    <property type="term" value="F:acyltransferase activity, transferring groups other than amino-acyl groups"/>
    <property type="evidence" value="ECO:0007669"/>
    <property type="project" value="InterPro"/>
</dbReference>
<feature type="transmembrane region" description="Helical" evidence="1">
    <location>
        <begin position="252"/>
        <end position="274"/>
    </location>
</feature>
<evidence type="ECO:0000313" key="3">
    <source>
        <dbReference type="EMBL" id="SUU89422.1"/>
    </source>
</evidence>
<reference evidence="3 4" key="1">
    <citation type="submission" date="2018-06" db="EMBL/GenBank/DDBJ databases">
        <authorList>
            <consortium name="Pathogen Informatics"/>
            <person name="Doyle S."/>
        </authorList>
    </citation>
    <scope>NUCLEOTIDE SEQUENCE [LARGE SCALE GENOMIC DNA]</scope>
    <source>
        <strain evidence="3 4">NCTC10684</strain>
    </source>
</reference>
<feature type="transmembrane region" description="Helical" evidence="1">
    <location>
        <begin position="12"/>
        <end position="33"/>
    </location>
</feature>
<feature type="transmembrane region" description="Helical" evidence="1">
    <location>
        <begin position="45"/>
        <end position="65"/>
    </location>
</feature>
<dbReference type="PANTHER" id="PTHR23028:SF53">
    <property type="entry name" value="ACYL_TRANSF_3 DOMAIN-CONTAINING PROTEIN"/>
    <property type="match status" value="1"/>
</dbReference>
<feature type="domain" description="Acyltransferase 3" evidence="2">
    <location>
        <begin position="10"/>
        <end position="339"/>
    </location>
</feature>
<feature type="transmembrane region" description="Helical" evidence="1">
    <location>
        <begin position="326"/>
        <end position="346"/>
    </location>
</feature>
<keyword evidence="1" id="KW-0472">Membrane</keyword>
<dbReference type="EC" id="2.3.1.-" evidence="3"/>
<feature type="transmembrane region" description="Helical" evidence="1">
    <location>
        <begin position="163"/>
        <end position="182"/>
    </location>
</feature>
<dbReference type="Pfam" id="PF01757">
    <property type="entry name" value="Acyl_transf_3"/>
    <property type="match status" value="1"/>
</dbReference>
<keyword evidence="3" id="KW-0808">Transferase</keyword>
<evidence type="ECO:0000256" key="1">
    <source>
        <dbReference type="SAM" id="Phobius"/>
    </source>
</evidence>
<organism evidence="3 4">
    <name type="scientific">Aminobacter aminovorans</name>
    <name type="common">Chelatobacter heintzii</name>
    <dbReference type="NCBI Taxonomy" id="83263"/>
    <lineage>
        <taxon>Bacteria</taxon>
        <taxon>Pseudomonadati</taxon>
        <taxon>Pseudomonadota</taxon>
        <taxon>Alphaproteobacteria</taxon>
        <taxon>Hyphomicrobiales</taxon>
        <taxon>Phyllobacteriaceae</taxon>
        <taxon>Aminobacter</taxon>
    </lineage>
</organism>
<sequence length="373" mass="41291">MIGSSNRIFGLDVLRGFAAVAVAVYHCIALLSLHAWDDLPAFTKYLYIAVPLFFAISAFSLCVGYDGRLEGAAAIRRFYTRRFLRIAPLFYLMMVLSVARRAYVGWGEPTVPDVFLNLTFLFPFVPGKHESLVPAGWSLGIEMLFYILFPVVLVFVSSLKRAFVAMVLATAVSFISSYWLFVMDWSPTFFWMALPVQFAFFIGGMLLYTAYRRIAGASVELQTGLAVAILGATIVGLYLGGAFGIFEYRYNGWAVGSSIVGFALLPLVLGFALYPVPFLVNRATIYLGKVSYGVYLIHPFIIRIVGEPLQQALSAAGWNAWQASPVIIFVVLIVTILLAGLSFRWLEAPFMALASRRRKADLVREVTDASPAQ</sequence>
<dbReference type="InterPro" id="IPR050879">
    <property type="entry name" value="Acyltransferase_3"/>
</dbReference>
<feature type="transmembrane region" description="Helical" evidence="1">
    <location>
        <begin position="86"/>
        <end position="103"/>
    </location>
</feature>
<evidence type="ECO:0000313" key="4">
    <source>
        <dbReference type="Proteomes" id="UP000254701"/>
    </source>
</evidence>
<dbReference type="OrthoDB" id="9796461at2"/>
<feature type="transmembrane region" description="Helical" evidence="1">
    <location>
        <begin position="135"/>
        <end position="156"/>
    </location>
</feature>
<dbReference type="PANTHER" id="PTHR23028">
    <property type="entry name" value="ACETYLTRANSFERASE"/>
    <property type="match status" value="1"/>
</dbReference>
<feature type="transmembrane region" description="Helical" evidence="1">
    <location>
        <begin position="286"/>
        <end position="306"/>
    </location>
</feature>
<dbReference type="GO" id="GO:0000271">
    <property type="term" value="P:polysaccharide biosynthetic process"/>
    <property type="evidence" value="ECO:0007669"/>
    <property type="project" value="TreeGrafter"/>
</dbReference>
<proteinExistence type="predicted"/>
<dbReference type="Proteomes" id="UP000254701">
    <property type="component" value="Unassembled WGS sequence"/>
</dbReference>
<name>A0A380WM72_AMIAI</name>
<evidence type="ECO:0000259" key="2">
    <source>
        <dbReference type="Pfam" id="PF01757"/>
    </source>
</evidence>
<keyword evidence="1" id="KW-1133">Transmembrane helix</keyword>
<feature type="transmembrane region" description="Helical" evidence="1">
    <location>
        <begin position="223"/>
        <end position="246"/>
    </location>
</feature>
<protein>
    <submittedName>
        <fullName evidence="3">O-acetyltransferase OatA</fullName>
        <ecNumber evidence="3">2.3.1.-</ecNumber>
    </submittedName>
</protein>
<accession>A0A380WM72</accession>
<dbReference type="GO" id="GO:0016020">
    <property type="term" value="C:membrane"/>
    <property type="evidence" value="ECO:0007669"/>
    <property type="project" value="TreeGrafter"/>
</dbReference>
<gene>
    <name evidence="3" type="primary">oatA_2</name>
    <name evidence="3" type="ORF">NCTC10684_02662</name>
</gene>